<reference evidence="1" key="1">
    <citation type="submission" date="2020-08" db="EMBL/GenBank/DDBJ databases">
        <title>Multicomponent nature underlies the extraordinary mechanical properties of spider dragline silk.</title>
        <authorList>
            <person name="Kono N."/>
            <person name="Nakamura H."/>
            <person name="Mori M."/>
            <person name="Yoshida Y."/>
            <person name="Ohtoshi R."/>
            <person name="Malay A.D."/>
            <person name="Moran D.A.P."/>
            <person name="Tomita M."/>
            <person name="Numata K."/>
            <person name="Arakawa K."/>
        </authorList>
    </citation>
    <scope>NUCLEOTIDE SEQUENCE</scope>
</reference>
<comment type="caution">
    <text evidence="1">The sequence shown here is derived from an EMBL/GenBank/DDBJ whole genome shotgun (WGS) entry which is preliminary data.</text>
</comment>
<accession>A0A8X6UZM7</accession>
<gene>
    <name evidence="1" type="primary">EVAR_81658_1</name>
    <name evidence="1" type="ORF">TNCV_4301171</name>
</gene>
<proteinExistence type="predicted"/>
<organism evidence="1 2">
    <name type="scientific">Trichonephila clavipes</name>
    <name type="common">Golden silk orbweaver</name>
    <name type="synonym">Nephila clavipes</name>
    <dbReference type="NCBI Taxonomy" id="2585209"/>
    <lineage>
        <taxon>Eukaryota</taxon>
        <taxon>Metazoa</taxon>
        <taxon>Ecdysozoa</taxon>
        <taxon>Arthropoda</taxon>
        <taxon>Chelicerata</taxon>
        <taxon>Arachnida</taxon>
        <taxon>Araneae</taxon>
        <taxon>Araneomorphae</taxon>
        <taxon>Entelegynae</taxon>
        <taxon>Araneoidea</taxon>
        <taxon>Nephilidae</taxon>
        <taxon>Trichonephila</taxon>
    </lineage>
</organism>
<keyword evidence="2" id="KW-1185">Reference proteome</keyword>
<dbReference type="EMBL" id="BMAU01021204">
    <property type="protein sequence ID" value="GFX98941.1"/>
    <property type="molecule type" value="Genomic_DNA"/>
</dbReference>
<dbReference type="Proteomes" id="UP000887159">
    <property type="component" value="Unassembled WGS sequence"/>
</dbReference>
<evidence type="ECO:0008006" key="3">
    <source>
        <dbReference type="Google" id="ProtNLM"/>
    </source>
</evidence>
<dbReference type="AlphaFoldDB" id="A0A8X6UZM7"/>
<sequence length="100" mass="11201">MPRVEALIFDAWNSLPDCYSEVEKLAFGVLTIFRSTYSCEQAFSCVNIVKSHVADSTRVNILLKLISRSGLMRATIVDPHLHLVDLDENSELSGENENCL</sequence>
<evidence type="ECO:0000313" key="1">
    <source>
        <dbReference type="EMBL" id="GFX98941.1"/>
    </source>
</evidence>
<name>A0A8X6UZM7_TRICX</name>
<evidence type="ECO:0000313" key="2">
    <source>
        <dbReference type="Proteomes" id="UP000887159"/>
    </source>
</evidence>
<protein>
    <recommendedName>
        <fullName evidence="3">HAT C-terminal dimerisation domain-containing protein</fullName>
    </recommendedName>
</protein>